<sequence length="84" mass="9685">MKGSPFARLLTLVIVVAFALVGYFALTKDQNPHGDLAEWEREHGRVVNTNRDPERFCYKCHTEKSAYCVRCHQQRGVRLENPLP</sequence>
<protein>
    <submittedName>
        <fullName evidence="2">Uncharacterized protein</fullName>
    </submittedName>
</protein>
<organism evidence="2 3">
    <name type="scientific">Heliomicrobium undosum</name>
    <dbReference type="NCBI Taxonomy" id="121734"/>
    <lineage>
        <taxon>Bacteria</taxon>
        <taxon>Bacillati</taxon>
        <taxon>Bacillota</taxon>
        <taxon>Clostridia</taxon>
        <taxon>Eubacteriales</taxon>
        <taxon>Heliobacteriaceae</taxon>
        <taxon>Heliomicrobium</taxon>
    </lineage>
</organism>
<keyword evidence="1" id="KW-1133">Transmembrane helix</keyword>
<proteinExistence type="predicted"/>
<comment type="caution">
    <text evidence="2">The sequence shown here is derived from an EMBL/GenBank/DDBJ whole genome shotgun (WGS) entry which is preliminary data.</text>
</comment>
<dbReference type="EMBL" id="WXEY01000003">
    <property type="protein sequence ID" value="MZP28852.1"/>
    <property type="molecule type" value="Genomic_DNA"/>
</dbReference>
<keyword evidence="1" id="KW-0472">Membrane</keyword>
<evidence type="ECO:0000313" key="2">
    <source>
        <dbReference type="EMBL" id="MZP28852.1"/>
    </source>
</evidence>
<dbReference type="Proteomes" id="UP000463470">
    <property type="component" value="Unassembled WGS sequence"/>
</dbReference>
<keyword evidence="3" id="KW-1185">Reference proteome</keyword>
<name>A0A845KYD3_9FIRM</name>
<dbReference type="InterPro" id="IPR036280">
    <property type="entry name" value="Multihaem_cyt_sf"/>
</dbReference>
<dbReference type="AlphaFoldDB" id="A0A845KYD3"/>
<dbReference type="SUPFAM" id="SSF48695">
    <property type="entry name" value="Multiheme cytochromes"/>
    <property type="match status" value="1"/>
</dbReference>
<dbReference type="RefSeq" id="WP_161255156.1">
    <property type="nucleotide sequence ID" value="NZ_WXEY01000003.1"/>
</dbReference>
<gene>
    <name evidence="2" type="ORF">GTO91_03900</name>
</gene>
<keyword evidence="1" id="KW-0812">Transmembrane</keyword>
<reference evidence="2 3" key="1">
    <citation type="submission" date="2020-01" db="EMBL/GenBank/DDBJ databases">
        <title>Whole-genome sequence of Heliobacterium undosum DSM 13378.</title>
        <authorList>
            <person name="Kyndt J.A."/>
            <person name="Meyer T.E."/>
        </authorList>
    </citation>
    <scope>NUCLEOTIDE SEQUENCE [LARGE SCALE GENOMIC DNA]</scope>
    <source>
        <strain evidence="2 3">DSM 13378</strain>
    </source>
</reference>
<dbReference type="OrthoDB" id="2082970at2"/>
<evidence type="ECO:0000256" key="1">
    <source>
        <dbReference type="SAM" id="Phobius"/>
    </source>
</evidence>
<accession>A0A845KYD3</accession>
<evidence type="ECO:0000313" key="3">
    <source>
        <dbReference type="Proteomes" id="UP000463470"/>
    </source>
</evidence>
<feature type="transmembrane region" description="Helical" evidence="1">
    <location>
        <begin position="6"/>
        <end position="26"/>
    </location>
</feature>